<protein>
    <submittedName>
        <fullName evidence="1">Uncharacterized protein</fullName>
    </submittedName>
</protein>
<dbReference type="InParanoid" id="Q4WGW6"/>
<dbReference type="GeneID" id="3506439"/>
<reference evidence="1 2" key="1">
    <citation type="journal article" date="2005" name="Nature">
        <title>Genomic sequence of the pathogenic and allergenic filamentous fungus Aspergillus fumigatus.</title>
        <authorList>
            <person name="Nierman W.C."/>
            <person name="Pain A."/>
            <person name="Anderson M.J."/>
            <person name="Wortman J.R."/>
            <person name="Kim H.S."/>
            <person name="Arroyo J."/>
            <person name="Berriman M."/>
            <person name="Abe K."/>
            <person name="Archer D.B."/>
            <person name="Bermejo C."/>
            <person name="Bennett J."/>
            <person name="Bowyer P."/>
            <person name="Chen D."/>
            <person name="Collins M."/>
            <person name="Coulsen R."/>
            <person name="Davies R."/>
            <person name="Dyer P.S."/>
            <person name="Farman M."/>
            <person name="Fedorova N."/>
            <person name="Fedorova N."/>
            <person name="Feldblyum T.V."/>
            <person name="Fischer R."/>
            <person name="Fosker N."/>
            <person name="Fraser A."/>
            <person name="Garcia J.L."/>
            <person name="Garcia M.J."/>
            <person name="Goble A."/>
            <person name="Goldman G.H."/>
            <person name="Gomi K."/>
            <person name="Griffith-Jones S."/>
            <person name="Gwilliam R."/>
            <person name="Haas B."/>
            <person name="Haas H."/>
            <person name="Harris D."/>
            <person name="Horiuchi H."/>
            <person name="Huang J."/>
            <person name="Humphray S."/>
            <person name="Jimenez J."/>
            <person name="Keller N."/>
            <person name="Khouri H."/>
            <person name="Kitamoto K."/>
            <person name="Kobayashi T."/>
            <person name="Konzack S."/>
            <person name="Kulkarni R."/>
            <person name="Kumagai T."/>
            <person name="Lafon A."/>
            <person name="Latge J.P."/>
            <person name="Li W."/>
            <person name="Lord A."/>
            <person name="Lu C."/>
            <person name="Majoros W.H."/>
            <person name="May G.S."/>
            <person name="Miller B.L."/>
            <person name="Mohamoud Y."/>
            <person name="Molina M."/>
            <person name="Monod M."/>
            <person name="Mouyna I."/>
            <person name="Mulligan S."/>
            <person name="Murphy L."/>
            <person name="O'Neil S."/>
            <person name="Paulsen I."/>
            <person name="Penalva M.A."/>
            <person name="Pertea M."/>
            <person name="Price C."/>
            <person name="Pritchard B.L."/>
            <person name="Quail M.A."/>
            <person name="Rabbinowitsch E."/>
            <person name="Rawlins N."/>
            <person name="Rajandream M.A."/>
            <person name="Reichard U."/>
            <person name="Renauld H."/>
            <person name="Robson G.D."/>
            <person name="Rodriguez de Cordoba S."/>
            <person name="Rodriguez-Pena J.M."/>
            <person name="Ronning C.M."/>
            <person name="Rutter S."/>
            <person name="Salzberg S.L."/>
            <person name="Sanchez M."/>
            <person name="Sanchez-Ferrero J.C."/>
            <person name="Saunders D."/>
            <person name="Seeger K."/>
            <person name="Squares R."/>
            <person name="Squares S."/>
            <person name="Takeuchi M."/>
            <person name="Tekaia F."/>
            <person name="Turner G."/>
            <person name="Vazquez de Aldana C.R."/>
            <person name="Weidman J."/>
            <person name="White O."/>
            <person name="Woodward J."/>
            <person name="Yu J.H."/>
            <person name="Fraser C."/>
            <person name="Galagan J.E."/>
            <person name="Asai K."/>
            <person name="Machida M."/>
            <person name="Hall N."/>
            <person name="Barrell B."/>
            <person name="Denning D.W."/>
        </authorList>
    </citation>
    <scope>NUCLEOTIDE SEQUENCE [LARGE SCALE GENOMIC DNA]</scope>
    <source>
        <strain evidence="1 2">Af293</strain>
    </source>
</reference>
<dbReference type="AlphaFoldDB" id="Q4WGW6"/>
<organism evidence="1 2">
    <name type="scientific">Aspergillus fumigatus (strain ATCC MYA-4609 / CBS 101355 / FGSC A1100 / Af293)</name>
    <name type="common">Neosartorya fumigata</name>
    <dbReference type="NCBI Taxonomy" id="330879"/>
    <lineage>
        <taxon>Eukaryota</taxon>
        <taxon>Fungi</taxon>
        <taxon>Dikarya</taxon>
        <taxon>Ascomycota</taxon>
        <taxon>Pezizomycotina</taxon>
        <taxon>Eurotiomycetes</taxon>
        <taxon>Eurotiomycetidae</taxon>
        <taxon>Eurotiales</taxon>
        <taxon>Aspergillaceae</taxon>
        <taxon>Aspergillus</taxon>
        <taxon>Aspergillus subgen. Fumigati</taxon>
    </lineage>
</organism>
<keyword evidence="2" id="KW-1185">Reference proteome</keyword>
<proteinExistence type="predicted"/>
<gene>
    <name evidence="1" type="ORF">AFUA_7G06470</name>
</gene>
<dbReference type="HOGENOM" id="CLU_3384640_0_0_1"/>
<dbReference type="EMBL" id="AAHF01000009">
    <property type="protein sequence ID" value="EAL86825.1"/>
    <property type="molecule type" value="Genomic_DNA"/>
</dbReference>
<accession>Q4WGW6</accession>
<dbReference type="KEGG" id="afm:AFUA_7G06470"/>
<comment type="caution">
    <text evidence="1">The sequence shown here is derived from an EMBL/GenBank/DDBJ whole genome shotgun (WGS) entry which is preliminary data.</text>
</comment>
<dbReference type="RefSeq" id="XP_748863.1">
    <property type="nucleotide sequence ID" value="XM_743770.1"/>
</dbReference>
<name>Q4WGW6_ASPFU</name>
<dbReference type="Proteomes" id="UP000002530">
    <property type="component" value="Unassembled WGS sequence"/>
</dbReference>
<dbReference type="VEuPathDB" id="FungiDB:Afu7g06470"/>
<evidence type="ECO:0000313" key="1">
    <source>
        <dbReference type="EMBL" id="EAL86825.1"/>
    </source>
</evidence>
<evidence type="ECO:0000313" key="2">
    <source>
        <dbReference type="Proteomes" id="UP000002530"/>
    </source>
</evidence>
<sequence>MGHLTGDQLLDTLLGAFYRIKSSGKRTEQIVQH</sequence>